<reference evidence="2" key="1">
    <citation type="submission" date="2018-02" db="EMBL/GenBank/DDBJ databases">
        <title>Genome sequencing of Solimonas sp. HR-BB.</title>
        <authorList>
            <person name="Lee Y."/>
            <person name="Jeon C.O."/>
        </authorList>
    </citation>
    <scope>NUCLEOTIDE SEQUENCE [LARGE SCALE GENOMIC DNA]</scope>
    <source>
        <strain evidence="2">HR-U</strain>
    </source>
</reference>
<proteinExistence type="predicted"/>
<comment type="caution">
    <text evidence="1">The sequence shown here is derived from an EMBL/GenBank/DDBJ whole genome shotgun (WGS) entry which is preliminary data.</text>
</comment>
<dbReference type="Proteomes" id="UP000239590">
    <property type="component" value="Unassembled WGS sequence"/>
</dbReference>
<evidence type="ECO:0000313" key="1">
    <source>
        <dbReference type="EMBL" id="PQA58701.1"/>
    </source>
</evidence>
<protein>
    <submittedName>
        <fullName evidence="1">Uncharacterized protein</fullName>
    </submittedName>
</protein>
<organism evidence="1 2">
    <name type="scientific">Siphonobacter curvatus</name>
    <dbReference type="NCBI Taxonomy" id="2094562"/>
    <lineage>
        <taxon>Bacteria</taxon>
        <taxon>Pseudomonadati</taxon>
        <taxon>Bacteroidota</taxon>
        <taxon>Cytophagia</taxon>
        <taxon>Cytophagales</taxon>
        <taxon>Cytophagaceae</taxon>
        <taxon>Siphonobacter</taxon>
    </lineage>
</organism>
<name>A0A2S7ILT5_9BACT</name>
<dbReference type="AlphaFoldDB" id="A0A2S7ILT5"/>
<keyword evidence="2" id="KW-1185">Reference proteome</keyword>
<evidence type="ECO:0000313" key="2">
    <source>
        <dbReference type="Proteomes" id="UP000239590"/>
    </source>
</evidence>
<sequence length="85" mass="9836">MVSVKTTGFFRHTWGVTDYIRYLRKVGNRFLNDDGRIQQKHSSLDYSSKGGAKVFLPVKKNITRMLTQIIKLLKNDDVTGHLLRI</sequence>
<gene>
    <name evidence="1" type="ORF">C5O19_03285</name>
</gene>
<accession>A0A2S7ILT5</accession>
<dbReference type="EMBL" id="PTRA01000001">
    <property type="protein sequence ID" value="PQA58701.1"/>
    <property type="molecule type" value="Genomic_DNA"/>
</dbReference>